<sequence length="271" mass="29442">MGDSVDLTQWQHVFEGLMSRVAGRFSRVEPRRRARAFVLGLLADLPRKNCWTIAEHAGDTSSAGMQHLLSRASWDADQVRDDLRDFVVDNLGDENPVLVVDETGDLKKGIATVGVQRQYTGTAGRIENSQVAVYLVYATSAGHAAIDPEGFPRTPVPVHTARLEPGDRLLVHSDGVTEGRDADGRPFGEDRFVDAVVRATADGLPVPEALRRLMRLVTAQQGDRLRDDATALLTARHPADLAGRRPHRGGRGIADALPGKPRGTTERTAPP</sequence>
<accession>A0A3N4RAC2</accession>
<comment type="caution">
    <text evidence="3">The sequence shown here is derived from an EMBL/GenBank/DDBJ whole genome shotgun (WGS) entry which is preliminary data.</text>
</comment>
<dbReference type="EMBL" id="RKQG01000003">
    <property type="protein sequence ID" value="RPE27915.1"/>
    <property type="molecule type" value="Genomic_DNA"/>
</dbReference>
<proteinExistence type="predicted"/>
<evidence type="ECO:0000256" key="1">
    <source>
        <dbReference type="SAM" id="MobiDB-lite"/>
    </source>
</evidence>
<evidence type="ECO:0000313" key="3">
    <source>
        <dbReference type="EMBL" id="RPE27915.1"/>
    </source>
</evidence>
<organism evidence="3 4">
    <name type="scientific">Kitasatospora cineracea</name>
    <dbReference type="NCBI Taxonomy" id="88074"/>
    <lineage>
        <taxon>Bacteria</taxon>
        <taxon>Bacillati</taxon>
        <taxon>Actinomycetota</taxon>
        <taxon>Actinomycetes</taxon>
        <taxon>Kitasatosporales</taxon>
        <taxon>Streptomycetaceae</taxon>
        <taxon>Kitasatospora</taxon>
    </lineage>
</organism>
<dbReference type="Gene3D" id="3.60.40.10">
    <property type="entry name" value="PPM-type phosphatase domain"/>
    <property type="match status" value="1"/>
</dbReference>
<feature type="domain" description="Transposase IS701-like DDE" evidence="2">
    <location>
        <begin position="24"/>
        <end position="151"/>
    </location>
</feature>
<evidence type="ECO:0000259" key="2">
    <source>
        <dbReference type="Pfam" id="PF13546"/>
    </source>
</evidence>
<dbReference type="PANTHER" id="PTHR33627:SF1">
    <property type="entry name" value="TRANSPOSASE"/>
    <property type="match status" value="1"/>
</dbReference>
<reference evidence="3 4" key="1">
    <citation type="submission" date="2018-11" db="EMBL/GenBank/DDBJ databases">
        <title>Sequencing the genomes of 1000 actinobacteria strains.</title>
        <authorList>
            <person name="Klenk H.-P."/>
        </authorList>
    </citation>
    <scope>NUCLEOTIDE SEQUENCE [LARGE SCALE GENOMIC DNA]</scope>
    <source>
        <strain evidence="3 4">DSM 44781</strain>
    </source>
</reference>
<feature type="region of interest" description="Disordered" evidence="1">
    <location>
        <begin position="241"/>
        <end position="271"/>
    </location>
</feature>
<dbReference type="InterPro" id="IPR036457">
    <property type="entry name" value="PPM-type-like_dom_sf"/>
</dbReference>
<gene>
    <name evidence="3" type="ORF">EDD38_7207</name>
</gene>
<dbReference type="AlphaFoldDB" id="A0A3N4RAC2"/>
<dbReference type="SUPFAM" id="SSF81606">
    <property type="entry name" value="PP2C-like"/>
    <property type="match status" value="1"/>
</dbReference>
<keyword evidence="4" id="KW-1185">Reference proteome</keyword>
<protein>
    <submittedName>
        <fullName evidence="3">Stage II sporulation protein E</fullName>
    </submittedName>
</protein>
<evidence type="ECO:0000313" key="4">
    <source>
        <dbReference type="Proteomes" id="UP000266906"/>
    </source>
</evidence>
<name>A0A3N4RAC2_9ACTN</name>
<dbReference type="InterPro" id="IPR038721">
    <property type="entry name" value="IS701-like_DDE_dom"/>
</dbReference>
<dbReference type="Pfam" id="PF13546">
    <property type="entry name" value="DDE_5"/>
    <property type="match status" value="1"/>
</dbReference>
<dbReference type="Proteomes" id="UP000266906">
    <property type="component" value="Unassembled WGS sequence"/>
</dbReference>
<dbReference type="PANTHER" id="PTHR33627">
    <property type="entry name" value="TRANSPOSASE"/>
    <property type="match status" value="1"/>
</dbReference>
<dbReference type="InterPro" id="IPR039365">
    <property type="entry name" value="IS701-like"/>
</dbReference>